<feature type="domain" description="Amidohydrolase 3" evidence="1">
    <location>
        <begin position="48"/>
        <end position="531"/>
    </location>
</feature>
<dbReference type="PANTHER" id="PTHR22642:SF2">
    <property type="entry name" value="PROTEIN LONG AFTER FAR-RED 3"/>
    <property type="match status" value="1"/>
</dbReference>
<sequence length="537" mass="61858">MLELIIDNVRLYDGQDFKREGGIHHVVIEEGKIRNIRKGRTKEKGSHVVDGKERVMTPAFHDSHMHFLRYGLMKRELDLRHVTGWEQMKEEVRSHYPQMEDGDWVVGRGLDDSSFTDRESLLQAKDLDELHLHTYMFFLHQDGHECVVNHKVMDLLEQEEEFSDIPDDFKEKDDEGNWTGRFKDTAVHYIKHHFRSRSTQDAIDALNDGIPHLLKNGITTIHTEDLNFIGSFDRLWSAYTYLEKDGNLPIRAYLHHYIFKKKHLEDYLESHPFRTGEGTDKVKVGAVKVFLDGTQRLHTSAMRIPYKDKKDTAGNAVYSQQELNDIVSLAGQNGMQVAVHAIGDRAVAQAITAFEQPEANTEALRHRIIHAQTLGQDLLYRLEKLHTVIETQPSFLLSEWDKKEKWVGEELAPYCDAFKSMLNHNVPITLSSDLPIGSLNPFEGIFAAVNRTDFEGNPEGGWQPQEKLTVDEAFIGYTSTPTLIELNEEHNHGRLTIGERADFLLIDRHPLEVPENELHHIQVVETWAEGEKFYSKN</sequence>
<keyword evidence="3" id="KW-1185">Reference proteome</keyword>
<proteinExistence type="predicted"/>
<dbReference type="SUPFAM" id="SSF51338">
    <property type="entry name" value="Composite domain of metallo-dependent hydrolases"/>
    <property type="match status" value="1"/>
</dbReference>
<organism evidence="2 3">
    <name type="scientific">Rossellomorea oryzaecorticis</name>
    <dbReference type="NCBI Taxonomy" id="1396505"/>
    <lineage>
        <taxon>Bacteria</taxon>
        <taxon>Bacillati</taxon>
        <taxon>Bacillota</taxon>
        <taxon>Bacilli</taxon>
        <taxon>Bacillales</taxon>
        <taxon>Bacillaceae</taxon>
        <taxon>Rossellomorea</taxon>
    </lineage>
</organism>
<protein>
    <submittedName>
        <fullName evidence="2">Amidohydrolase</fullName>
        <ecNumber evidence="2">3.5.-.-</ecNumber>
    </submittedName>
</protein>
<dbReference type="CDD" id="cd01300">
    <property type="entry name" value="YtcJ_like"/>
    <property type="match status" value="1"/>
</dbReference>
<dbReference type="Gene3D" id="3.10.310.70">
    <property type="match status" value="1"/>
</dbReference>
<evidence type="ECO:0000313" key="3">
    <source>
        <dbReference type="Proteomes" id="UP001628668"/>
    </source>
</evidence>
<dbReference type="Gene3D" id="2.30.40.10">
    <property type="entry name" value="Urease, subunit C, domain 1"/>
    <property type="match status" value="1"/>
</dbReference>
<evidence type="ECO:0000259" key="1">
    <source>
        <dbReference type="Pfam" id="PF07969"/>
    </source>
</evidence>
<reference evidence="2 3" key="1">
    <citation type="submission" date="2024-12" db="EMBL/GenBank/DDBJ databases">
        <authorList>
            <person name="Li X."/>
            <person name="Zhang D."/>
        </authorList>
    </citation>
    <scope>NUCLEOTIDE SEQUENCE [LARGE SCALE GENOMIC DNA]</scope>
    <source>
        <strain evidence="2 3">JCM19602</strain>
    </source>
</reference>
<dbReference type="InterPro" id="IPR011059">
    <property type="entry name" value="Metal-dep_hydrolase_composite"/>
</dbReference>
<dbReference type="EC" id="3.5.-.-" evidence="2"/>
<dbReference type="Pfam" id="PF07969">
    <property type="entry name" value="Amidohydro_3"/>
    <property type="match status" value="1"/>
</dbReference>
<dbReference type="RefSeq" id="WP_411160254.1">
    <property type="nucleotide sequence ID" value="NZ_JBJOSA010000018.1"/>
</dbReference>
<dbReference type="SUPFAM" id="SSF51556">
    <property type="entry name" value="Metallo-dependent hydrolases"/>
    <property type="match status" value="1"/>
</dbReference>
<dbReference type="InterPro" id="IPR033932">
    <property type="entry name" value="YtcJ-like"/>
</dbReference>
<gene>
    <name evidence="2" type="ORF">ACKA06_17160</name>
</gene>
<accession>A0ABW8VT24</accession>
<dbReference type="InterPro" id="IPR013108">
    <property type="entry name" value="Amidohydro_3"/>
</dbReference>
<evidence type="ECO:0000313" key="2">
    <source>
        <dbReference type="EMBL" id="MFL8938519.1"/>
    </source>
</evidence>
<dbReference type="Gene3D" id="3.20.20.140">
    <property type="entry name" value="Metal-dependent hydrolases"/>
    <property type="match status" value="1"/>
</dbReference>
<dbReference type="EMBL" id="JBJOSA010000018">
    <property type="protein sequence ID" value="MFL8938519.1"/>
    <property type="molecule type" value="Genomic_DNA"/>
</dbReference>
<comment type="caution">
    <text evidence="2">The sequence shown here is derived from an EMBL/GenBank/DDBJ whole genome shotgun (WGS) entry which is preliminary data.</text>
</comment>
<dbReference type="InterPro" id="IPR032466">
    <property type="entry name" value="Metal_Hydrolase"/>
</dbReference>
<name>A0ABW8VT24_9BACI</name>
<dbReference type="Proteomes" id="UP001628668">
    <property type="component" value="Unassembled WGS sequence"/>
</dbReference>
<dbReference type="GO" id="GO:0016787">
    <property type="term" value="F:hydrolase activity"/>
    <property type="evidence" value="ECO:0007669"/>
    <property type="project" value="UniProtKB-KW"/>
</dbReference>
<keyword evidence="2" id="KW-0378">Hydrolase</keyword>
<dbReference type="PANTHER" id="PTHR22642">
    <property type="entry name" value="IMIDAZOLONEPROPIONASE"/>
    <property type="match status" value="1"/>
</dbReference>